<dbReference type="Gene3D" id="1.10.3210.10">
    <property type="entry name" value="Hypothetical protein af1432"/>
    <property type="match status" value="1"/>
</dbReference>
<dbReference type="RefSeq" id="WP_013483467.1">
    <property type="nucleotide sequence ID" value="NC_014824.1"/>
</dbReference>
<organism evidence="3 4">
    <name type="scientific">Ruminococcus albus (strain ATCC 27210 / DSM 20455 / JCM 14654 / NCDO 2250 / 7)</name>
    <dbReference type="NCBI Taxonomy" id="697329"/>
    <lineage>
        <taxon>Bacteria</taxon>
        <taxon>Bacillati</taxon>
        <taxon>Bacillota</taxon>
        <taxon>Clostridia</taxon>
        <taxon>Eubacteriales</taxon>
        <taxon>Oscillospiraceae</taxon>
        <taxon>Ruminococcus</taxon>
    </lineage>
</organism>
<dbReference type="InterPro" id="IPR003607">
    <property type="entry name" value="HD/PDEase_dom"/>
</dbReference>
<dbReference type="AlphaFoldDB" id="E6UJS1"/>
<evidence type="ECO:0000313" key="3">
    <source>
        <dbReference type="EMBL" id="ADU23917.1"/>
    </source>
</evidence>
<proteinExistence type="predicted"/>
<reference evidence="4" key="1">
    <citation type="journal article" date="2011" name="J. Bacteriol.">
        <title>Complete genome of the cellulolytic ruminal bacterium Ruminococcus albus 7.</title>
        <authorList>
            <person name="Suen G."/>
            <person name="Stevenson D.M."/>
            <person name="Bruce D.C."/>
            <person name="Chertkov O."/>
            <person name="Copeland A."/>
            <person name="Cheng J.F."/>
            <person name="Detter C."/>
            <person name="Detter J.C."/>
            <person name="Goodwin L.A."/>
            <person name="Han C.S."/>
            <person name="Hauser L.J."/>
            <person name="Ivanova N.N."/>
            <person name="Kyrpides N.C."/>
            <person name="Land M.L."/>
            <person name="Lapidus A."/>
            <person name="Lucas S."/>
            <person name="Ovchinnikova G."/>
            <person name="Pitluck S."/>
            <person name="Tapia R."/>
            <person name="Woyke T."/>
            <person name="Boyum J."/>
            <person name="Mead D."/>
            <person name="Weimer P.J."/>
        </authorList>
    </citation>
    <scope>NUCLEOTIDE SEQUENCE [LARGE SCALE GENOMIC DNA]</scope>
    <source>
        <strain evidence="4">ATCC 27210 / DSM 20455 / JCM 14654 / NCDO 2250 / 7</strain>
        <plasmid evidence="4">pRUMAL01</plasmid>
    </source>
</reference>
<evidence type="ECO:0000313" key="4">
    <source>
        <dbReference type="Proteomes" id="UP000006919"/>
    </source>
</evidence>
<dbReference type="EMBL" id="CP002404">
    <property type="protein sequence ID" value="ADU23917.1"/>
    <property type="molecule type" value="Genomic_DNA"/>
</dbReference>
<feature type="domain" description="HD/PDEase" evidence="2">
    <location>
        <begin position="167"/>
        <end position="301"/>
    </location>
</feature>
<keyword evidence="1 3" id="KW-0378">Hydrolase</keyword>
<dbReference type="InterPro" id="IPR050798">
    <property type="entry name" value="YhaM_exoribonuc/phosphodiest"/>
</dbReference>
<dbReference type="PANTHER" id="PTHR37294:SF1">
    <property type="entry name" value="3'-5' EXORIBONUCLEASE YHAM"/>
    <property type="match status" value="1"/>
</dbReference>
<accession>E6UJS1</accession>
<protein>
    <submittedName>
        <fullName evidence="3">Metal dependent phosphohydrolase</fullName>
    </submittedName>
</protein>
<dbReference type="SMART" id="SM00471">
    <property type="entry name" value="HDc"/>
    <property type="match status" value="1"/>
</dbReference>
<dbReference type="CDD" id="cd00077">
    <property type="entry name" value="HDc"/>
    <property type="match status" value="1"/>
</dbReference>
<name>E6UJS1_RUMA7</name>
<dbReference type="InterPro" id="IPR006674">
    <property type="entry name" value="HD_domain"/>
</dbReference>
<dbReference type="HOGENOM" id="CLU_056349_2_0_9"/>
<evidence type="ECO:0000259" key="2">
    <source>
        <dbReference type="SMART" id="SM00471"/>
    </source>
</evidence>
<dbReference type="Proteomes" id="UP000006919">
    <property type="component" value="Plasmid pRUMAL01"/>
</dbReference>
<gene>
    <name evidence="3" type="ordered locus">Rumal_3470</name>
</gene>
<dbReference type="Pfam" id="PF01966">
    <property type="entry name" value="HD"/>
    <property type="match status" value="1"/>
</dbReference>
<geneLocation type="plasmid" evidence="3 4">
    <name>pRUMAL01</name>
</geneLocation>
<dbReference type="GO" id="GO:0031125">
    <property type="term" value="P:rRNA 3'-end processing"/>
    <property type="evidence" value="ECO:0007669"/>
    <property type="project" value="TreeGrafter"/>
</dbReference>
<sequence length="325" mass="36271">MDKEQYIKFSDAQIGSTINRPVLVSAIEENTARNGNKFVRVSLKDGFSEVTAMMFDTSEESLASLGIRQDTIADAEISVSEYQGSKSFKIVQIRPTADSTLTVNDFTKLPPVDLDLMYTEICSLIESSSNDYDGKYTPLSDLTLKILTKYKDSFMTSSAAVSMHHNLRGGLLYHSYRMVKAADALCGVYTNLDRELLLCGTALHDIGKVWEYKTSISGDAEFTASGVLLGHLYMGASLIKGFASDGNYNKEKVQLLIHMILSHHGTQEWGTVSCPAIPEAFVLHYIDNIDAKMYMCEEHYEKLDPGEITEKKPFGLDNRLYKPNY</sequence>
<keyword evidence="3" id="KW-0614">Plasmid</keyword>
<dbReference type="eggNOG" id="COG3481">
    <property type="taxonomic scope" value="Bacteria"/>
</dbReference>
<dbReference type="GO" id="GO:0016787">
    <property type="term" value="F:hydrolase activity"/>
    <property type="evidence" value="ECO:0007669"/>
    <property type="project" value="UniProtKB-KW"/>
</dbReference>
<evidence type="ECO:0000256" key="1">
    <source>
        <dbReference type="ARBA" id="ARBA00022801"/>
    </source>
</evidence>
<dbReference type="PANTHER" id="PTHR37294">
    <property type="entry name" value="3'-5' EXORIBONUCLEASE YHAM"/>
    <property type="match status" value="1"/>
</dbReference>
<dbReference type="KEGG" id="ral:Rumal_3470"/>
<dbReference type="SUPFAM" id="SSF109604">
    <property type="entry name" value="HD-domain/PDEase-like"/>
    <property type="match status" value="1"/>
</dbReference>
<dbReference type="OrthoDB" id="9778453at2"/>